<dbReference type="InterPro" id="IPR036942">
    <property type="entry name" value="Beta-barrel_TonB_sf"/>
</dbReference>
<comment type="caution">
    <text evidence="9">The sequence shown here is derived from an EMBL/GenBank/DDBJ whole genome shotgun (WGS) entry which is preliminary data.</text>
</comment>
<dbReference type="EMBL" id="PVNL01000100">
    <property type="protein sequence ID" value="PRQ04924.1"/>
    <property type="molecule type" value="Genomic_DNA"/>
</dbReference>
<dbReference type="GO" id="GO:0044718">
    <property type="term" value="P:siderophore transmembrane transport"/>
    <property type="evidence" value="ECO:0007669"/>
    <property type="project" value="TreeGrafter"/>
</dbReference>
<dbReference type="InterPro" id="IPR057601">
    <property type="entry name" value="Oar-like_b-barrel"/>
</dbReference>
<dbReference type="Gene3D" id="2.40.170.20">
    <property type="entry name" value="TonB-dependent receptor, beta-barrel domain"/>
    <property type="match status" value="1"/>
</dbReference>
<dbReference type="PANTHER" id="PTHR30069">
    <property type="entry name" value="TONB-DEPENDENT OUTER MEMBRANE RECEPTOR"/>
    <property type="match status" value="1"/>
</dbReference>
<dbReference type="PANTHER" id="PTHR30069:SF46">
    <property type="entry name" value="OAR PROTEIN"/>
    <property type="match status" value="1"/>
</dbReference>
<evidence type="ECO:0000256" key="7">
    <source>
        <dbReference type="SAM" id="MobiDB-lite"/>
    </source>
</evidence>
<keyword evidence="6" id="KW-0998">Cell outer membrane</keyword>
<dbReference type="InterPro" id="IPR039426">
    <property type="entry name" value="TonB-dep_rcpt-like"/>
</dbReference>
<organism evidence="9 10">
    <name type="scientific">Enhygromyxa salina</name>
    <dbReference type="NCBI Taxonomy" id="215803"/>
    <lineage>
        <taxon>Bacteria</taxon>
        <taxon>Pseudomonadati</taxon>
        <taxon>Myxococcota</taxon>
        <taxon>Polyangia</taxon>
        <taxon>Nannocystales</taxon>
        <taxon>Nannocystaceae</taxon>
        <taxon>Enhygromyxa</taxon>
    </lineage>
</organism>
<sequence length="1153" mass="124937">MLGFTGEAQAAPPSSSPASTSGRISGVVSGGDDKAPVAEALVVLSCACLGAEIQVYSNARGVYSVAGLPAGQYVVQAFYDDATATSRVDLPRGGNLRAHLRLRGDRLADETTITVRSPVDTRTPATIMRISGEELELQNGGSAVDNGAFSGVMDSAPTANDNGPRRQMIGLSDAEQNYSINGHNANDAIGGSAGTDLIREFVSEAEVLEAGYEAEHGNASGGQINVRRLAGTNQVRGTAGLRFSPRLAEPRTILATDEALRVTQNPDYGGAAYVAISGPIVRERLFFSVGLNLAGAKHTLTQSFYHRVDLDDSGGYADCPYENGTNDCVSSGNYIASQKFADQKFTTGGMQVSWLGGLDWRIRANHTLGLTVLGGPNFSKTSYRLPFSVDPVAFGTNPDAALGGSARIATGIVNDHFGTDLGISNLVGLEYHGRANEGRMEIDAQVSYWQGSSQMAWRLEDPSQRNRPATQEQTANGRSLIEYLDREGRTNLVPGVESACNDATLPGNACPVRTWVSGGLGQYERDVARRVQGSLDLTHFLESEQARGGSHQLKWGAAVSWMQRQSSYQYSGSNADDFMDHGCTADEDGGGEYCYSDAGGYRFTRSDRVNNHRYALVDGNNPDNITTFGYGTARHETGELRALADPLGRGARVDGYQETLSTMNYGVYLQDRWAVTPNLVLTGGVRWELQDMRDIYGRSQVLIWDNVAPRVGAVYDWTQEGRSRLYASYGWFYQPLPLQLNSRAFGGLVQVTRSYQNSDCFNRVTQINGESHPRVDDGGQPTEWCVDGGGSTTGLTGGAVAPGLKGPYNQQFQLGYEQELIEDLVINMRWVHQDLGRAVEDVSTNGGTDFIIANPGREVSKSAIAAQDALCAELEATFEGLPEDADARGQLARELSRCEFTADAFREIGSMFPKPIRNLDAYTVQLTRRLAKGWSVRASYTYSRNVGNYDGYTDPVNGSINLGASTQYDTPELVRNSYGPLTGTVPHMLNLDGIYSFDLRKSGRITLGTNIRVRSGVPISVRTDTANAQYRGAYLTYLLPRGAGGRVETNYRVNLTASYTYPLPKDLELEFIGRIVNVTNAKAALRVDEVYSFDGARPIAGGDLSDLKHAKVHRPGGGAGFFNREIVQPQGNFGVETRFQQPISAQFELALRF</sequence>
<dbReference type="Gene3D" id="2.60.40.1120">
    <property type="entry name" value="Carboxypeptidase-like, regulatory domain"/>
    <property type="match status" value="1"/>
</dbReference>
<dbReference type="GO" id="GO:0030246">
    <property type="term" value="F:carbohydrate binding"/>
    <property type="evidence" value="ECO:0007669"/>
    <property type="project" value="InterPro"/>
</dbReference>
<dbReference type="Pfam" id="PF25183">
    <property type="entry name" value="OMP_b-brl_4"/>
    <property type="match status" value="1"/>
</dbReference>
<evidence type="ECO:0000313" key="10">
    <source>
        <dbReference type="Proteomes" id="UP000238823"/>
    </source>
</evidence>
<comment type="subcellular location">
    <subcellularLocation>
        <location evidence="1">Cell outer membrane</location>
        <topology evidence="1">Multi-pass membrane protein</topology>
    </subcellularLocation>
</comment>
<evidence type="ECO:0000256" key="4">
    <source>
        <dbReference type="ARBA" id="ARBA00022692"/>
    </source>
</evidence>
<keyword evidence="2" id="KW-0813">Transport</keyword>
<gene>
    <name evidence="9" type="ORF">ENSA7_48550</name>
</gene>
<evidence type="ECO:0000256" key="3">
    <source>
        <dbReference type="ARBA" id="ARBA00022452"/>
    </source>
</evidence>
<evidence type="ECO:0000256" key="6">
    <source>
        <dbReference type="ARBA" id="ARBA00023237"/>
    </source>
</evidence>
<feature type="domain" description="TonB-dependent transporter Oar-like beta-barrel" evidence="8">
    <location>
        <begin position="704"/>
        <end position="1029"/>
    </location>
</feature>
<dbReference type="AlphaFoldDB" id="A0A2S9YII4"/>
<dbReference type="InterPro" id="IPR013784">
    <property type="entry name" value="Carb-bd-like_fold"/>
</dbReference>
<evidence type="ECO:0000256" key="5">
    <source>
        <dbReference type="ARBA" id="ARBA00023136"/>
    </source>
</evidence>
<keyword evidence="4" id="KW-0812">Transmembrane</keyword>
<dbReference type="GO" id="GO:0009279">
    <property type="term" value="C:cell outer membrane"/>
    <property type="evidence" value="ECO:0007669"/>
    <property type="project" value="UniProtKB-SubCell"/>
</dbReference>
<dbReference type="Pfam" id="PF13620">
    <property type="entry name" value="CarboxypepD_reg"/>
    <property type="match status" value="1"/>
</dbReference>
<name>A0A2S9YII4_9BACT</name>
<dbReference type="Proteomes" id="UP000238823">
    <property type="component" value="Unassembled WGS sequence"/>
</dbReference>
<reference evidence="9 10" key="1">
    <citation type="submission" date="2018-03" db="EMBL/GenBank/DDBJ databases">
        <title>Draft Genome Sequences of the Obligatory Marine Myxobacteria Enhygromyxa salina SWB007.</title>
        <authorList>
            <person name="Poehlein A."/>
            <person name="Moghaddam J.A."/>
            <person name="Harms H."/>
            <person name="Alanjari M."/>
            <person name="Koenig G.M."/>
            <person name="Daniel R."/>
            <person name="Schaeberle T.F."/>
        </authorList>
    </citation>
    <scope>NUCLEOTIDE SEQUENCE [LARGE SCALE GENOMIC DNA]</scope>
    <source>
        <strain evidence="9 10">SWB007</strain>
    </source>
</reference>
<keyword evidence="3" id="KW-1134">Transmembrane beta strand</keyword>
<dbReference type="RefSeq" id="WP_106091761.1">
    <property type="nucleotide sequence ID" value="NZ_PVNL01000100.1"/>
</dbReference>
<evidence type="ECO:0000313" key="9">
    <source>
        <dbReference type="EMBL" id="PRQ04924.1"/>
    </source>
</evidence>
<keyword evidence="5" id="KW-0472">Membrane</keyword>
<feature type="region of interest" description="Disordered" evidence="7">
    <location>
        <begin position="1"/>
        <end position="27"/>
    </location>
</feature>
<dbReference type="SUPFAM" id="SSF56935">
    <property type="entry name" value="Porins"/>
    <property type="match status" value="1"/>
</dbReference>
<dbReference type="OrthoDB" id="5476134at2"/>
<feature type="compositionally biased region" description="Low complexity" evidence="7">
    <location>
        <begin position="10"/>
        <end position="19"/>
    </location>
</feature>
<accession>A0A2S9YII4</accession>
<proteinExistence type="predicted"/>
<protein>
    <recommendedName>
        <fullName evidence="8">TonB-dependent transporter Oar-like beta-barrel domain-containing protein</fullName>
    </recommendedName>
</protein>
<dbReference type="GO" id="GO:0015344">
    <property type="term" value="F:siderophore uptake transmembrane transporter activity"/>
    <property type="evidence" value="ECO:0007669"/>
    <property type="project" value="TreeGrafter"/>
</dbReference>
<dbReference type="SUPFAM" id="SSF49452">
    <property type="entry name" value="Starch-binding domain-like"/>
    <property type="match status" value="1"/>
</dbReference>
<evidence type="ECO:0000256" key="2">
    <source>
        <dbReference type="ARBA" id="ARBA00022448"/>
    </source>
</evidence>
<evidence type="ECO:0000259" key="8">
    <source>
        <dbReference type="Pfam" id="PF25183"/>
    </source>
</evidence>
<evidence type="ECO:0000256" key="1">
    <source>
        <dbReference type="ARBA" id="ARBA00004571"/>
    </source>
</evidence>